<keyword evidence="7" id="KW-1185">Reference proteome</keyword>
<dbReference type="InterPro" id="IPR000160">
    <property type="entry name" value="GGDEF_dom"/>
</dbReference>
<dbReference type="SUPFAM" id="SSF55073">
    <property type="entry name" value="Nucleotide cyclase"/>
    <property type="match status" value="1"/>
</dbReference>
<evidence type="ECO:0000256" key="1">
    <source>
        <dbReference type="ARBA" id="ARBA00012528"/>
    </source>
</evidence>
<organism evidence="6 7">
    <name type="scientific">Comamonas odontotermitis</name>
    <dbReference type="NCBI Taxonomy" id="379895"/>
    <lineage>
        <taxon>Bacteria</taxon>
        <taxon>Pseudomonadati</taxon>
        <taxon>Pseudomonadota</taxon>
        <taxon>Betaproteobacteria</taxon>
        <taxon>Burkholderiales</taxon>
        <taxon>Comamonadaceae</taxon>
        <taxon>Comamonas</taxon>
    </lineage>
</organism>
<dbReference type="PANTHER" id="PTHR45138:SF9">
    <property type="entry name" value="DIGUANYLATE CYCLASE DGCM-RELATED"/>
    <property type="match status" value="1"/>
</dbReference>
<dbReference type="Pfam" id="PF00072">
    <property type="entry name" value="Response_reg"/>
    <property type="match status" value="1"/>
</dbReference>
<dbReference type="SMART" id="SM00267">
    <property type="entry name" value="GGDEF"/>
    <property type="match status" value="1"/>
</dbReference>
<dbReference type="NCBIfam" id="TIGR00254">
    <property type="entry name" value="GGDEF"/>
    <property type="match status" value="1"/>
</dbReference>
<dbReference type="PROSITE" id="PS50110">
    <property type="entry name" value="RESPONSE_REGULATORY"/>
    <property type="match status" value="1"/>
</dbReference>
<evidence type="ECO:0000256" key="3">
    <source>
        <dbReference type="PROSITE-ProRule" id="PRU00169"/>
    </source>
</evidence>
<evidence type="ECO:0000313" key="7">
    <source>
        <dbReference type="Proteomes" id="UP000562492"/>
    </source>
</evidence>
<evidence type="ECO:0000313" key="6">
    <source>
        <dbReference type="EMBL" id="MBB6577930.1"/>
    </source>
</evidence>
<feature type="domain" description="GGDEF" evidence="5">
    <location>
        <begin position="166"/>
        <end position="301"/>
    </location>
</feature>
<dbReference type="InterPro" id="IPR029787">
    <property type="entry name" value="Nucleotide_cyclase"/>
</dbReference>
<name>A0ABR6RFI9_9BURK</name>
<dbReference type="Gene3D" id="3.30.70.270">
    <property type="match status" value="1"/>
</dbReference>
<sequence length="302" mass="33695">MSAMNLPTVLIVDDERINRTALAELLKDECRVVLAKDGVSALQRVAEERISLILLDASMPDMDGYEVLRRLKSNEKTVNIGVIFVTGQIEEAHEERGLLLGAVDYIAKPVRPLLVKARVRNHLELARQREELERLSMQDALTGISNRRAFNQAFMRACGNTVRTGTPLGLAMIDVDYFKRFNDFYGHGAGDDVLRRVAQTLGKAAQRPYDMIARYGGEEFVLMLPSSIALQTVLDRLCEAVQALGIPHEQSEVSPMLTISCGGVVAGYDSAKRPEWLLERCDEILYQAKNTGRNRAIVHDLN</sequence>
<comment type="catalytic activity">
    <reaction evidence="2">
        <text>2 GTP = 3',3'-c-di-GMP + 2 diphosphate</text>
        <dbReference type="Rhea" id="RHEA:24898"/>
        <dbReference type="ChEBI" id="CHEBI:33019"/>
        <dbReference type="ChEBI" id="CHEBI:37565"/>
        <dbReference type="ChEBI" id="CHEBI:58805"/>
        <dbReference type="EC" id="2.7.7.65"/>
    </reaction>
</comment>
<gene>
    <name evidence="6" type="ORF">HNP33_001998</name>
</gene>
<feature type="domain" description="Response regulatory" evidence="4">
    <location>
        <begin position="8"/>
        <end position="123"/>
    </location>
</feature>
<dbReference type="RefSeq" id="WP_184707853.1">
    <property type="nucleotide sequence ID" value="NZ_JACHKZ010000010.1"/>
</dbReference>
<dbReference type="InterPro" id="IPR001789">
    <property type="entry name" value="Sig_transdc_resp-reg_receiver"/>
</dbReference>
<dbReference type="InterPro" id="IPR011006">
    <property type="entry name" value="CheY-like_superfamily"/>
</dbReference>
<dbReference type="PANTHER" id="PTHR45138">
    <property type="entry name" value="REGULATORY COMPONENTS OF SENSORY TRANSDUCTION SYSTEM"/>
    <property type="match status" value="1"/>
</dbReference>
<dbReference type="SMART" id="SM00448">
    <property type="entry name" value="REC"/>
    <property type="match status" value="1"/>
</dbReference>
<dbReference type="EC" id="2.7.7.65" evidence="1"/>
<evidence type="ECO:0000259" key="5">
    <source>
        <dbReference type="PROSITE" id="PS50887"/>
    </source>
</evidence>
<dbReference type="Gene3D" id="3.40.50.2300">
    <property type="match status" value="1"/>
</dbReference>
<dbReference type="EMBL" id="JACHKZ010000010">
    <property type="protein sequence ID" value="MBB6577930.1"/>
    <property type="molecule type" value="Genomic_DNA"/>
</dbReference>
<dbReference type="InterPro" id="IPR043128">
    <property type="entry name" value="Rev_trsase/Diguanyl_cyclase"/>
</dbReference>
<dbReference type="CDD" id="cd01949">
    <property type="entry name" value="GGDEF"/>
    <property type="match status" value="1"/>
</dbReference>
<accession>A0ABR6RFI9</accession>
<dbReference type="Pfam" id="PF00990">
    <property type="entry name" value="GGDEF"/>
    <property type="match status" value="1"/>
</dbReference>
<dbReference type="SUPFAM" id="SSF52172">
    <property type="entry name" value="CheY-like"/>
    <property type="match status" value="1"/>
</dbReference>
<dbReference type="PROSITE" id="PS50887">
    <property type="entry name" value="GGDEF"/>
    <property type="match status" value="1"/>
</dbReference>
<dbReference type="Proteomes" id="UP000562492">
    <property type="component" value="Unassembled WGS sequence"/>
</dbReference>
<evidence type="ECO:0000259" key="4">
    <source>
        <dbReference type="PROSITE" id="PS50110"/>
    </source>
</evidence>
<evidence type="ECO:0000256" key="2">
    <source>
        <dbReference type="ARBA" id="ARBA00034247"/>
    </source>
</evidence>
<comment type="caution">
    <text evidence="6">The sequence shown here is derived from an EMBL/GenBank/DDBJ whole genome shotgun (WGS) entry which is preliminary data.</text>
</comment>
<keyword evidence="3" id="KW-0597">Phosphoprotein</keyword>
<protein>
    <recommendedName>
        <fullName evidence="1">diguanylate cyclase</fullName>
        <ecNumber evidence="1">2.7.7.65</ecNumber>
    </recommendedName>
</protein>
<dbReference type="InterPro" id="IPR050469">
    <property type="entry name" value="Diguanylate_Cyclase"/>
</dbReference>
<feature type="modified residue" description="4-aspartylphosphate" evidence="3">
    <location>
        <position position="56"/>
    </location>
</feature>
<proteinExistence type="predicted"/>
<reference evidence="6 7" key="1">
    <citation type="submission" date="2020-08" db="EMBL/GenBank/DDBJ databases">
        <title>Functional genomics of gut bacteria from endangered species of beetles.</title>
        <authorList>
            <person name="Carlos-Shanley C."/>
        </authorList>
    </citation>
    <scope>NUCLEOTIDE SEQUENCE [LARGE SCALE GENOMIC DNA]</scope>
    <source>
        <strain evidence="6 7">S00124</strain>
    </source>
</reference>